<proteinExistence type="predicted"/>
<organism evidence="5 6">
    <name type="scientific">Mycobacteroides chelonae</name>
    <name type="common">Mycobacterium chelonae</name>
    <dbReference type="NCBI Taxonomy" id="1774"/>
    <lineage>
        <taxon>Bacteria</taxon>
        <taxon>Bacillati</taxon>
        <taxon>Actinomycetota</taxon>
        <taxon>Actinomycetes</taxon>
        <taxon>Mycobacteriales</taxon>
        <taxon>Mycobacteriaceae</taxon>
        <taxon>Mycobacteroides</taxon>
    </lineage>
</organism>
<feature type="domain" description="Dihydrodipicolinate reductase N-terminal" evidence="3">
    <location>
        <begin position="39"/>
        <end position="109"/>
    </location>
</feature>
<reference evidence="5 6" key="1">
    <citation type="submission" date="2019-06" db="EMBL/GenBank/DDBJ databases">
        <title>Whole geneome sequnce of Mycobacteroides chelonae M77 isolated from bovine milk from Meghalaya, India.</title>
        <authorList>
            <person name="Vise E."/>
            <person name="Das S."/>
            <person name="Garg A."/>
            <person name="Ghatak S."/>
            <person name="Shakuntala I."/>
            <person name="Milton A.A.P."/>
            <person name="Karam A."/>
            <person name="Sanjukta R."/>
            <person name="Puro K."/>
            <person name="Sen A."/>
        </authorList>
    </citation>
    <scope>NUCLEOTIDE SEQUENCE [LARGE SCALE GENOMIC DNA]</scope>
    <source>
        <strain evidence="5 6">M77</strain>
    </source>
</reference>
<dbReference type="EMBL" id="CP041150">
    <property type="protein sequence ID" value="QDF73522.1"/>
    <property type="molecule type" value="Genomic_DNA"/>
</dbReference>
<accession>A0AB73UAC8</accession>
<keyword evidence="1" id="KW-0521">NADP</keyword>
<feature type="domain" description="2,4-diaminopentanoate dehydrogenase C-terminal" evidence="4">
    <location>
        <begin position="179"/>
        <end position="310"/>
    </location>
</feature>
<dbReference type="Proteomes" id="UP000317728">
    <property type="component" value="Chromosome"/>
</dbReference>
<sequence>MTSTTRCVGGDLTVDIVWSPPYDPSDYFEPTLNIRRIVIKVGVWGPGSMGVVALRAVIDHRDLDLVGVVVHSNAKVGRDAGELCGAEAVGVVATADPDSLVKSDADVVIYAAAANVRPLEAIADMVSLLRAGKNVVSCSVVPLVYPDAVDDVLTQPLADAALEGGSSFFTTGIDTGFANDVLPLSLSGISRSISSVRVTEMFNYATYPDEGAVYEILGFGKPPEFEAFAAAPGIFTFGWGPTVHQIAHGLGCEIDRIEESVERLVAEESFETPTGRVEAGTVGAMRSILTGHVEGGRTIVVDHVTRMHDDLAPDWPQPRISMAPRDLGFGGASGRGVYRVEITGSPDILCELELAEDHDHDLGARIAGAARMVNAIPAVYAAKPGLLSALDLPIITGVGLMGVDPGLSPDSRCVGGETK</sequence>
<dbReference type="Gene3D" id="3.40.50.720">
    <property type="entry name" value="NAD(P)-binding Rossmann-like Domain"/>
    <property type="match status" value="1"/>
</dbReference>
<dbReference type="CDD" id="cd24146">
    <property type="entry name" value="nat-AmDH_N_like"/>
    <property type="match status" value="1"/>
</dbReference>
<evidence type="ECO:0000256" key="1">
    <source>
        <dbReference type="ARBA" id="ARBA00022857"/>
    </source>
</evidence>
<gene>
    <name evidence="5" type="ORF">FJK96_16865</name>
</gene>
<dbReference type="AlphaFoldDB" id="A0AB73UAC8"/>
<dbReference type="InterPro" id="IPR045760">
    <property type="entry name" value="DAP_DH_C"/>
</dbReference>
<evidence type="ECO:0000313" key="6">
    <source>
        <dbReference type="Proteomes" id="UP000317728"/>
    </source>
</evidence>
<dbReference type="SUPFAM" id="SSF51735">
    <property type="entry name" value="NAD(P)-binding Rossmann-fold domains"/>
    <property type="match status" value="1"/>
</dbReference>
<dbReference type="GO" id="GO:0008839">
    <property type="term" value="F:4-hydroxy-tetrahydrodipicolinate reductase"/>
    <property type="evidence" value="ECO:0007669"/>
    <property type="project" value="InterPro"/>
</dbReference>
<evidence type="ECO:0000313" key="5">
    <source>
        <dbReference type="EMBL" id="QDF73522.1"/>
    </source>
</evidence>
<name>A0AB73UAC8_MYCCH</name>
<dbReference type="GO" id="GO:0009089">
    <property type="term" value="P:lysine biosynthetic process via diaminopimelate"/>
    <property type="evidence" value="ECO:0007669"/>
    <property type="project" value="InterPro"/>
</dbReference>
<dbReference type="Pfam" id="PF19328">
    <property type="entry name" value="DAP_DH_C"/>
    <property type="match status" value="1"/>
</dbReference>
<keyword evidence="2" id="KW-0560">Oxidoreductase</keyword>
<evidence type="ECO:0000259" key="3">
    <source>
        <dbReference type="Pfam" id="PF01113"/>
    </source>
</evidence>
<evidence type="ECO:0000259" key="4">
    <source>
        <dbReference type="Pfam" id="PF19328"/>
    </source>
</evidence>
<dbReference type="InterPro" id="IPR036291">
    <property type="entry name" value="NAD(P)-bd_dom_sf"/>
</dbReference>
<dbReference type="Pfam" id="PF01113">
    <property type="entry name" value="DapB_N"/>
    <property type="match status" value="1"/>
</dbReference>
<dbReference type="InterPro" id="IPR000846">
    <property type="entry name" value="DapB_N"/>
</dbReference>
<evidence type="ECO:0000256" key="2">
    <source>
        <dbReference type="ARBA" id="ARBA00023002"/>
    </source>
</evidence>
<protein>
    <submittedName>
        <fullName evidence="5">Dihydrodipicolinate reductase</fullName>
    </submittedName>
</protein>